<keyword evidence="7" id="KW-1185">Reference proteome</keyword>
<dbReference type="GO" id="GO:0030267">
    <property type="term" value="F:glyoxylate reductase (NADPH) activity"/>
    <property type="evidence" value="ECO:0007669"/>
    <property type="project" value="TreeGrafter"/>
</dbReference>
<reference evidence="6 7" key="1">
    <citation type="submission" date="2015-07" db="EMBL/GenBank/DDBJ databases">
        <title>The genome of Dufourea novaeangliae.</title>
        <authorList>
            <person name="Pan H."/>
            <person name="Kapheim K."/>
        </authorList>
    </citation>
    <scope>NUCLEOTIDE SEQUENCE [LARGE SCALE GENOMIC DNA]</scope>
    <source>
        <strain evidence="6">0120121106</strain>
        <tissue evidence="6">Whole body</tissue>
    </source>
</reference>
<dbReference type="PROSITE" id="PS00671">
    <property type="entry name" value="D_2_HYDROXYACID_DH_3"/>
    <property type="match status" value="1"/>
</dbReference>
<proteinExistence type="inferred from homology"/>
<accession>A0A154PEX2</accession>
<organism evidence="6 7">
    <name type="scientific">Dufourea novaeangliae</name>
    <name type="common">Sweat bee</name>
    <dbReference type="NCBI Taxonomy" id="178035"/>
    <lineage>
        <taxon>Eukaryota</taxon>
        <taxon>Metazoa</taxon>
        <taxon>Ecdysozoa</taxon>
        <taxon>Arthropoda</taxon>
        <taxon>Hexapoda</taxon>
        <taxon>Insecta</taxon>
        <taxon>Pterygota</taxon>
        <taxon>Neoptera</taxon>
        <taxon>Endopterygota</taxon>
        <taxon>Hymenoptera</taxon>
        <taxon>Apocrita</taxon>
        <taxon>Aculeata</taxon>
        <taxon>Apoidea</taxon>
        <taxon>Anthophila</taxon>
        <taxon>Halictidae</taxon>
        <taxon>Rophitinae</taxon>
        <taxon>Dufourea</taxon>
    </lineage>
</organism>
<dbReference type="GO" id="GO:0008465">
    <property type="term" value="F:hydroxypyruvate reductase (NADH) activity"/>
    <property type="evidence" value="ECO:0007669"/>
    <property type="project" value="TreeGrafter"/>
</dbReference>
<dbReference type="CDD" id="cd05301">
    <property type="entry name" value="GDH"/>
    <property type="match status" value="1"/>
</dbReference>
<dbReference type="PANTHER" id="PTHR10996">
    <property type="entry name" value="2-HYDROXYACID DEHYDROGENASE-RELATED"/>
    <property type="match status" value="1"/>
</dbReference>
<dbReference type="SUPFAM" id="SSF52283">
    <property type="entry name" value="Formate/glycerate dehydrogenase catalytic domain-like"/>
    <property type="match status" value="1"/>
</dbReference>
<comment type="similarity">
    <text evidence="3">Belongs to the D-isomer specific 2-hydroxyacid dehydrogenase family.</text>
</comment>
<dbReference type="InterPro" id="IPR036291">
    <property type="entry name" value="NAD(P)-bd_dom_sf"/>
</dbReference>
<evidence type="ECO:0000256" key="3">
    <source>
        <dbReference type="RuleBase" id="RU003719"/>
    </source>
</evidence>
<evidence type="ECO:0000313" key="6">
    <source>
        <dbReference type="EMBL" id="KZC10382.1"/>
    </source>
</evidence>
<dbReference type="InterPro" id="IPR029753">
    <property type="entry name" value="D-isomer_DH_CS"/>
</dbReference>
<dbReference type="Pfam" id="PF00389">
    <property type="entry name" value="2-Hacid_dh"/>
    <property type="match status" value="1"/>
</dbReference>
<dbReference type="Gene3D" id="3.40.50.720">
    <property type="entry name" value="NAD(P)-binding Rossmann-like Domain"/>
    <property type="match status" value="2"/>
</dbReference>
<evidence type="ECO:0000259" key="4">
    <source>
        <dbReference type="Pfam" id="PF00389"/>
    </source>
</evidence>
<protein>
    <recommendedName>
        <fullName evidence="2">Glyoxylate reductase/hydroxypyruvate reductase</fullName>
    </recommendedName>
</protein>
<gene>
    <name evidence="6" type="ORF">WN55_01498</name>
</gene>
<dbReference type="PANTHER" id="PTHR10996:SF119">
    <property type="entry name" value="FI03731P-RELATED"/>
    <property type="match status" value="1"/>
</dbReference>
<evidence type="ECO:0000313" key="7">
    <source>
        <dbReference type="Proteomes" id="UP000076502"/>
    </source>
</evidence>
<name>A0A154PEX2_DUFNO</name>
<evidence type="ECO:0000256" key="2">
    <source>
        <dbReference type="ARBA" id="ARBA00073306"/>
    </source>
</evidence>
<sequence length="319" mass="34518">MKPRVLVTSSDVPSAGIDLLRTKCDVTIIHDNTNTSREDVLQALPGHDAVFIAKHYTVNTEFLDLAGPTLKVVSTMSAGYDHLDVPEIKRRGIKVGNTPVVLSGAVAEIAVLLTLNAARRIHEGRLKLEQGQTEHNLQWLLGQDLQGSTVGIVGLGNIGQAVVKRLKGFDVARFIYTGHSRKKAGDELGAHFVSLDDLLEQSDFVIVTVPLTNETMGLFNDYTFGKMKNTAVFVNVGRGQVVNTDALVKALRNKTIFAAGLDVTDPEPLPPNHELLNLPNAVIVPHLGSATVKTRRDMSIAAAQNILNGLEGKPLVYEL</sequence>
<dbReference type="InterPro" id="IPR006139">
    <property type="entry name" value="D-isomer_2_OHA_DH_cat_dom"/>
</dbReference>
<feature type="domain" description="D-isomer specific 2-hydroxyacid dehydrogenase catalytic" evidence="4">
    <location>
        <begin position="6"/>
        <end position="315"/>
    </location>
</feature>
<keyword evidence="6" id="KW-0670">Pyruvate</keyword>
<dbReference type="EMBL" id="KQ434889">
    <property type="protein sequence ID" value="KZC10382.1"/>
    <property type="molecule type" value="Genomic_DNA"/>
</dbReference>
<dbReference type="STRING" id="178035.A0A154PEX2"/>
<dbReference type="AlphaFoldDB" id="A0A154PEX2"/>
<evidence type="ECO:0000259" key="5">
    <source>
        <dbReference type="Pfam" id="PF02826"/>
    </source>
</evidence>
<dbReference type="GO" id="GO:0005829">
    <property type="term" value="C:cytosol"/>
    <property type="evidence" value="ECO:0007669"/>
    <property type="project" value="TreeGrafter"/>
</dbReference>
<dbReference type="Proteomes" id="UP000076502">
    <property type="component" value="Unassembled WGS sequence"/>
</dbReference>
<dbReference type="InterPro" id="IPR050223">
    <property type="entry name" value="D-isomer_2-hydroxyacid_DH"/>
</dbReference>
<evidence type="ECO:0000256" key="1">
    <source>
        <dbReference type="ARBA" id="ARBA00023002"/>
    </source>
</evidence>
<dbReference type="Pfam" id="PF02826">
    <property type="entry name" value="2-Hacid_dh_C"/>
    <property type="match status" value="1"/>
</dbReference>
<dbReference type="SUPFAM" id="SSF51735">
    <property type="entry name" value="NAD(P)-binding Rossmann-fold domains"/>
    <property type="match status" value="1"/>
</dbReference>
<dbReference type="InterPro" id="IPR006140">
    <property type="entry name" value="D-isomer_DH_NAD-bd"/>
</dbReference>
<feature type="domain" description="D-isomer specific 2-hydroxyacid dehydrogenase NAD-binding" evidence="5">
    <location>
        <begin position="113"/>
        <end position="288"/>
    </location>
</feature>
<dbReference type="OrthoDB" id="298012at2759"/>
<dbReference type="OMA" id="CHSAGYD"/>
<dbReference type="GO" id="GO:0051287">
    <property type="term" value="F:NAD binding"/>
    <property type="evidence" value="ECO:0007669"/>
    <property type="project" value="InterPro"/>
</dbReference>
<dbReference type="FunFam" id="3.40.50.720:FF:000026">
    <property type="entry name" value="Glyoxylate/hydroxypyruvate reductase B"/>
    <property type="match status" value="1"/>
</dbReference>
<keyword evidence="1 3" id="KW-0560">Oxidoreductase</keyword>